<dbReference type="EMBL" id="JAYMYQ010000011">
    <property type="protein sequence ID" value="KAK7305638.1"/>
    <property type="molecule type" value="Genomic_DNA"/>
</dbReference>
<dbReference type="AlphaFoldDB" id="A0AAN9JWM1"/>
<reference evidence="1 2" key="1">
    <citation type="submission" date="2024-01" db="EMBL/GenBank/DDBJ databases">
        <title>The genomes of 5 underutilized Papilionoideae crops provide insights into root nodulation and disease resistanc.</title>
        <authorList>
            <person name="Jiang F."/>
        </authorList>
    </citation>
    <scope>NUCLEOTIDE SEQUENCE [LARGE SCALE GENOMIC DNA]</scope>
    <source>
        <strain evidence="1">LVBAO_FW01</strain>
        <tissue evidence="1">Leaves</tissue>
    </source>
</reference>
<accession>A0AAN9JWM1</accession>
<evidence type="ECO:0000313" key="2">
    <source>
        <dbReference type="Proteomes" id="UP001367508"/>
    </source>
</evidence>
<protein>
    <submittedName>
        <fullName evidence="1">Uncharacterized protein</fullName>
    </submittedName>
</protein>
<organism evidence="1 2">
    <name type="scientific">Canavalia gladiata</name>
    <name type="common">Sword bean</name>
    <name type="synonym">Dolichos gladiatus</name>
    <dbReference type="NCBI Taxonomy" id="3824"/>
    <lineage>
        <taxon>Eukaryota</taxon>
        <taxon>Viridiplantae</taxon>
        <taxon>Streptophyta</taxon>
        <taxon>Embryophyta</taxon>
        <taxon>Tracheophyta</taxon>
        <taxon>Spermatophyta</taxon>
        <taxon>Magnoliopsida</taxon>
        <taxon>eudicotyledons</taxon>
        <taxon>Gunneridae</taxon>
        <taxon>Pentapetalae</taxon>
        <taxon>rosids</taxon>
        <taxon>fabids</taxon>
        <taxon>Fabales</taxon>
        <taxon>Fabaceae</taxon>
        <taxon>Papilionoideae</taxon>
        <taxon>50 kb inversion clade</taxon>
        <taxon>NPAAA clade</taxon>
        <taxon>indigoferoid/millettioid clade</taxon>
        <taxon>Phaseoleae</taxon>
        <taxon>Canavalia</taxon>
    </lineage>
</organism>
<comment type="caution">
    <text evidence="1">The sequence shown here is derived from an EMBL/GenBank/DDBJ whole genome shotgun (WGS) entry which is preliminary data.</text>
</comment>
<gene>
    <name evidence="1" type="ORF">VNO77_43545</name>
</gene>
<proteinExistence type="predicted"/>
<evidence type="ECO:0000313" key="1">
    <source>
        <dbReference type="EMBL" id="KAK7305638.1"/>
    </source>
</evidence>
<sequence length="114" mass="13175">MCVPLYFWVVTITFQMSKVNSTKKINYHGDPNNHKAEFSFAQTHHHLSCSQTLIPAITHYLTPRPIRAQLSPIERRNGRKPFLSSEVTCRFLPSQQRVFTIAAKQRPSTTSRTF</sequence>
<keyword evidence="2" id="KW-1185">Reference proteome</keyword>
<dbReference type="Proteomes" id="UP001367508">
    <property type="component" value="Unassembled WGS sequence"/>
</dbReference>
<name>A0AAN9JWM1_CANGL</name>